<evidence type="ECO:0000313" key="1">
    <source>
        <dbReference type="EMBL" id="GAJ02062.1"/>
    </source>
</evidence>
<proteinExistence type="predicted"/>
<sequence length="117" mass="12438">HWPGVFATTIVRIDSVDLPALYLRARKEDLSIKVKVSEVLYPDGTAKIAESGEVAVMLTTTTEELSYKAKFLGSGSFEAIIPADVIKDLEEGSYTVLVSASIEGAVPASAASSTVIY</sequence>
<accession>X1UES6</accession>
<feature type="non-terminal residue" evidence="1">
    <location>
        <position position="1"/>
    </location>
</feature>
<organism evidence="1">
    <name type="scientific">marine sediment metagenome</name>
    <dbReference type="NCBI Taxonomy" id="412755"/>
    <lineage>
        <taxon>unclassified sequences</taxon>
        <taxon>metagenomes</taxon>
        <taxon>ecological metagenomes</taxon>
    </lineage>
</organism>
<gene>
    <name evidence="1" type="ORF">S12H4_30171</name>
</gene>
<dbReference type="EMBL" id="BARW01017468">
    <property type="protein sequence ID" value="GAJ02062.1"/>
    <property type="molecule type" value="Genomic_DNA"/>
</dbReference>
<name>X1UES6_9ZZZZ</name>
<reference evidence="1" key="1">
    <citation type="journal article" date="2014" name="Front. Microbiol.">
        <title>High frequency of phylogenetically diverse reductive dehalogenase-homologous genes in deep subseafloor sedimentary metagenomes.</title>
        <authorList>
            <person name="Kawai M."/>
            <person name="Futagami T."/>
            <person name="Toyoda A."/>
            <person name="Takaki Y."/>
            <person name="Nishi S."/>
            <person name="Hori S."/>
            <person name="Arai W."/>
            <person name="Tsubouchi T."/>
            <person name="Morono Y."/>
            <person name="Uchiyama I."/>
            <person name="Ito T."/>
            <person name="Fujiyama A."/>
            <person name="Inagaki F."/>
            <person name="Takami H."/>
        </authorList>
    </citation>
    <scope>NUCLEOTIDE SEQUENCE</scope>
    <source>
        <strain evidence="1">Expedition CK06-06</strain>
    </source>
</reference>
<protein>
    <submittedName>
        <fullName evidence="1">Uncharacterized protein</fullName>
    </submittedName>
</protein>
<comment type="caution">
    <text evidence="1">The sequence shown here is derived from an EMBL/GenBank/DDBJ whole genome shotgun (WGS) entry which is preliminary data.</text>
</comment>
<dbReference type="AlphaFoldDB" id="X1UES6"/>